<dbReference type="EMBL" id="JASPKZ010000806">
    <property type="protein sequence ID" value="KAJ9599467.1"/>
    <property type="molecule type" value="Genomic_DNA"/>
</dbReference>
<name>A0AAD8AI35_DIPPU</name>
<keyword evidence="4" id="KW-1185">Reference proteome</keyword>
<feature type="transmembrane region" description="Helical" evidence="1">
    <location>
        <begin position="301"/>
        <end position="321"/>
    </location>
</feature>
<proteinExistence type="predicted"/>
<keyword evidence="1" id="KW-1133">Transmembrane helix</keyword>
<reference evidence="3" key="1">
    <citation type="journal article" date="2023" name="IScience">
        <title>Live-bearing cockroach genome reveals convergent evolutionary mechanisms linked to viviparity in insects and beyond.</title>
        <authorList>
            <person name="Fouks B."/>
            <person name="Harrison M.C."/>
            <person name="Mikhailova A.A."/>
            <person name="Marchal E."/>
            <person name="English S."/>
            <person name="Carruthers M."/>
            <person name="Jennings E.C."/>
            <person name="Chiamaka E.L."/>
            <person name="Frigard R.A."/>
            <person name="Pippel M."/>
            <person name="Attardo G.M."/>
            <person name="Benoit J.B."/>
            <person name="Bornberg-Bauer E."/>
            <person name="Tobe S.S."/>
        </authorList>
    </citation>
    <scope>NUCLEOTIDE SEQUENCE</scope>
    <source>
        <strain evidence="3">Stay&amp;Tobe</strain>
    </source>
</reference>
<evidence type="ECO:0000256" key="1">
    <source>
        <dbReference type="SAM" id="Phobius"/>
    </source>
</evidence>
<gene>
    <name evidence="3" type="ORF">L9F63_010054</name>
</gene>
<dbReference type="SMART" id="SM00703">
    <property type="entry name" value="NRF"/>
    <property type="match status" value="1"/>
</dbReference>
<organism evidence="3 4">
    <name type="scientific">Diploptera punctata</name>
    <name type="common">Pacific beetle cockroach</name>
    <dbReference type="NCBI Taxonomy" id="6984"/>
    <lineage>
        <taxon>Eukaryota</taxon>
        <taxon>Metazoa</taxon>
        <taxon>Ecdysozoa</taxon>
        <taxon>Arthropoda</taxon>
        <taxon>Hexapoda</taxon>
        <taxon>Insecta</taxon>
        <taxon>Pterygota</taxon>
        <taxon>Neoptera</taxon>
        <taxon>Polyneoptera</taxon>
        <taxon>Dictyoptera</taxon>
        <taxon>Blattodea</taxon>
        <taxon>Blaberoidea</taxon>
        <taxon>Blaberidae</taxon>
        <taxon>Diplopterinae</taxon>
        <taxon>Diploptera</taxon>
    </lineage>
</organism>
<dbReference type="Proteomes" id="UP001233999">
    <property type="component" value="Unassembled WGS sequence"/>
</dbReference>
<reference evidence="3" key="2">
    <citation type="submission" date="2023-05" db="EMBL/GenBank/DDBJ databases">
        <authorList>
            <person name="Fouks B."/>
        </authorList>
    </citation>
    <scope>NUCLEOTIDE SEQUENCE</scope>
    <source>
        <strain evidence="3">Stay&amp;Tobe</strain>
        <tissue evidence="3">Testes</tissue>
    </source>
</reference>
<dbReference type="AlphaFoldDB" id="A0AAD8AI35"/>
<feature type="non-terminal residue" evidence="3">
    <location>
        <position position="398"/>
    </location>
</feature>
<feature type="transmembrane region" description="Helical" evidence="1">
    <location>
        <begin position="342"/>
        <end position="361"/>
    </location>
</feature>
<keyword evidence="1" id="KW-0812">Transmembrane</keyword>
<sequence length="398" mass="45132">LNLARRIVSIFPPFVPSSTRHVKNEQCIKDSQYYLEELDNFALWALKMYDSSAKIPSGLLNGNVNQYGDIDQCLSVKSPSRGGVVTGRYCLTTMALNLSNPNRPALQQIHKLLLSHGMFQSNLDDPGHRVPRFSSLHWALCVPASCEANDVQLALSELLHKHTEGTGLVFQVHVTPEMCQVKKEKFDLPTSTLFVGGIFLSIITLAIIATATDPGWRLVDHELSTSRNLVQAFSLRKNVLALFNLSRSSDDIESIHGIRALHALLLLIAHKCMALFFNPYLDRTAMAEALGRSWTGFARGAWLYTEPFILMSGLLTSYSFYKELQTKNKLNVPREYFSRFMRIVPNLVILILFCTFILPWTGNGPLWNQVVQHHSDICKQTWWRNLLFIHNYFGFADM</sequence>
<evidence type="ECO:0000313" key="4">
    <source>
        <dbReference type="Proteomes" id="UP001233999"/>
    </source>
</evidence>
<dbReference type="Pfam" id="PF20146">
    <property type="entry name" value="NRF"/>
    <property type="match status" value="1"/>
</dbReference>
<feature type="non-terminal residue" evidence="3">
    <location>
        <position position="1"/>
    </location>
</feature>
<dbReference type="PANTHER" id="PTHR11161">
    <property type="entry name" value="O-ACYLTRANSFERASE"/>
    <property type="match status" value="1"/>
</dbReference>
<accession>A0AAD8AI35</accession>
<comment type="caution">
    <text evidence="3">The sequence shown here is derived from an EMBL/GenBank/DDBJ whole genome shotgun (WGS) entry which is preliminary data.</text>
</comment>
<evidence type="ECO:0000313" key="3">
    <source>
        <dbReference type="EMBL" id="KAJ9599467.1"/>
    </source>
</evidence>
<dbReference type="InterPro" id="IPR006621">
    <property type="entry name" value="Nose-resist-to-fluoxetine_N"/>
</dbReference>
<dbReference type="InterPro" id="IPR052728">
    <property type="entry name" value="O2_lipid_transport_reg"/>
</dbReference>
<keyword evidence="1" id="KW-0472">Membrane</keyword>
<feature type="domain" description="Nose resistant-to-fluoxetine protein N-terminal" evidence="2">
    <location>
        <begin position="24"/>
        <end position="181"/>
    </location>
</feature>
<feature type="transmembrane region" description="Helical" evidence="1">
    <location>
        <begin position="188"/>
        <end position="209"/>
    </location>
</feature>
<evidence type="ECO:0000259" key="2">
    <source>
        <dbReference type="SMART" id="SM00703"/>
    </source>
</evidence>
<dbReference type="PANTHER" id="PTHR11161:SF4">
    <property type="entry name" value="DROP DEAD"/>
    <property type="match status" value="1"/>
</dbReference>
<protein>
    <recommendedName>
        <fullName evidence="2">Nose resistant-to-fluoxetine protein N-terminal domain-containing protein</fullName>
    </recommendedName>
</protein>